<evidence type="ECO:0000313" key="2">
    <source>
        <dbReference type="EMBL" id="CAA9551019.1"/>
    </source>
</evidence>
<dbReference type="EMBL" id="CADCWL010000035">
    <property type="protein sequence ID" value="CAA9551019.1"/>
    <property type="molecule type" value="Genomic_DNA"/>
</dbReference>
<evidence type="ECO:0000256" key="1">
    <source>
        <dbReference type="SAM" id="MobiDB-lite"/>
    </source>
</evidence>
<dbReference type="GO" id="GO:0005840">
    <property type="term" value="C:ribosome"/>
    <property type="evidence" value="ECO:0007669"/>
    <property type="project" value="UniProtKB-KW"/>
</dbReference>
<feature type="compositionally biased region" description="Basic residues" evidence="1">
    <location>
        <begin position="60"/>
        <end position="83"/>
    </location>
</feature>
<dbReference type="AlphaFoldDB" id="A0A6J4UL65"/>
<feature type="non-terminal residue" evidence="2">
    <location>
        <position position="1"/>
    </location>
</feature>
<keyword evidence="2" id="KW-0689">Ribosomal protein</keyword>
<proteinExistence type="predicted"/>
<feature type="compositionally biased region" description="Low complexity" evidence="1">
    <location>
        <begin position="121"/>
        <end position="132"/>
    </location>
</feature>
<sequence length="132" mass="14306">ERDDLPLRNGAPKRGGGAGSPPPGRGRHHRQRQTGPGVFRGPGAPPDEYHSPAPSDRHPRPIQHHRARGRRWRRRTGWCHPPRHCPGLAPVQRGATPGPEGREAAHPRRAREGTEEGGVEAGPEGAPVHQAV</sequence>
<gene>
    <name evidence="2" type="ORF">AVDCRST_MAG19-816</name>
</gene>
<feature type="region of interest" description="Disordered" evidence="1">
    <location>
        <begin position="1"/>
        <end position="132"/>
    </location>
</feature>
<feature type="compositionally biased region" description="Basic and acidic residues" evidence="1">
    <location>
        <begin position="100"/>
        <end position="114"/>
    </location>
</feature>
<feature type="non-terminal residue" evidence="2">
    <location>
        <position position="132"/>
    </location>
</feature>
<protein>
    <submittedName>
        <fullName evidence="2">SSU ribosomal protein S9p (S16e)</fullName>
    </submittedName>
</protein>
<reference evidence="2" key="1">
    <citation type="submission" date="2020-02" db="EMBL/GenBank/DDBJ databases">
        <authorList>
            <person name="Meier V. D."/>
        </authorList>
    </citation>
    <scope>NUCLEOTIDE SEQUENCE</scope>
    <source>
        <strain evidence="2">AVDCRST_MAG19</strain>
    </source>
</reference>
<keyword evidence="2" id="KW-0687">Ribonucleoprotein</keyword>
<name>A0A6J4UL65_9BACT</name>
<organism evidence="2">
    <name type="scientific">uncultured Thermomicrobiales bacterium</name>
    <dbReference type="NCBI Taxonomy" id="1645740"/>
    <lineage>
        <taxon>Bacteria</taxon>
        <taxon>Pseudomonadati</taxon>
        <taxon>Thermomicrobiota</taxon>
        <taxon>Thermomicrobia</taxon>
        <taxon>Thermomicrobiales</taxon>
        <taxon>environmental samples</taxon>
    </lineage>
</organism>
<feature type="compositionally biased region" description="Basic and acidic residues" evidence="1">
    <location>
        <begin position="47"/>
        <end position="59"/>
    </location>
</feature>
<accession>A0A6J4UL65</accession>